<accession>A0A4Q1DBC9</accession>
<keyword evidence="5" id="KW-0998">Cell outer membrane</keyword>
<dbReference type="SUPFAM" id="SSF48452">
    <property type="entry name" value="TPR-like"/>
    <property type="match status" value="1"/>
</dbReference>
<dbReference type="Gene3D" id="1.25.40.390">
    <property type="match status" value="1"/>
</dbReference>
<evidence type="ECO:0000256" key="3">
    <source>
        <dbReference type="ARBA" id="ARBA00022729"/>
    </source>
</evidence>
<keyword evidence="4" id="KW-0472">Membrane</keyword>
<dbReference type="Proteomes" id="UP000290545">
    <property type="component" value="Unassembled WGS sequence"/>
</dbReference>
<proteinExistence type="inferred from homology"/>
<reference evidence="8 9" key="1">
    <citation type="submission" date="2019-01" db="EMBL/GenBank/DDBJ databases">
        <title>Filimonas sp. strain TTM-71.</title>
        <authorList>
            <person name="Chen W.-M."/>
        </authorList>
    </citation>
    <scope>NUCLEOTIDE SEQUENCE [LARGE SCALE GENOMIC DNA]</scope>
    <source>
        <strain evidence="8 9">TTM-71</strain>
    </source>
</reference>
<comment type="similarity">
    <text evidence="2">Belongs to the SusD family.</text>
</comment>
<gene>
    <name evidence="8" type="ORF">ESB13_05265</name>
</gene>
<keyword evidence="3" id="KW-0732">Signal</keyword>
<evidence type="ECO:0000256" key="5">
    <source>
        <dbReference type="ARBA" id="ARBA00023237"/>
    </source>
</evidence>
<name>A0A4Q1DBC9_9BACT</name>
<comment type="subcellular location">
    <subcellularLocation>
        <location evidence="1">Cell outer membrane</location>
    </subcellularLocation>
</comment>
<protein>
    <submittedName>
        <fullName evidence="8">RagB/SusD family nutrient uptake outer membrane protein</fullName>
    </submittedName>
</protein>
<evidence type="ECO:0000259" key="7">
    <source>
        <dbReference type="Pfam" id="PF14322"/>
    </source>
</evidence>
<dbReference type="InterPro" id="IPR011990">
    <property type="entry name" value="TPR-like_helical_dom_sf"/>
</dbReference>
<dbReference type="OrthoDB" id="5694214at2"/>
<dbReference type="RefSeq" id="WP_129001968.1">
    <property type="nucleotide sequence ID" value="NZ_SDHZ01000001.1"/>
</dbReference>
<evidence type="ECO:0000256" key="1">
    <source>
        <dbReference type="ARBA" id="ARBA00004442"/>
    </source>
</evidence>
<dbReference type="AlphaFoldDB" id="A0A4Q1DBC9"/>
<evidence type="ECO:0000259" key="6">
    <source>
        <dbReference type="Pfam" id="PF07980"/>
    </source>
</evidence>
<evidence type="ECO:0000256" key="2">
    <source>
        <dbReference type="ARBA" id="ARBA00006275"/>
    </source>
</evidence>
<dbReference type="Pfam" id="PF07980">
    <property type="entry name" value="SusD_RagB"/>
    <property type="match status" value="1"/>
</dbReference>
<comment type="caution">
    <text evidence="8">The sequence shown here is derived from an EMBL/GenBank/DDBJ whole genome shotgun (WGS) entry which is preliminary data.</text>
</comment>
<organism evidence="8 9">
    <name type="scientific">Filimonas effusa</name>
    <dbReference type="NCBI Taxonomy" id="2508721"/>
    <lineage>
        <taxon>Bacteria</taxon>
        <taxon>Pseudomonadati</taxon>
        <taxon>Bacteroidota</taxon>
        <taxon>Chitinophagia</taxon>
        <taxon>Chitinophagales</taxon>
        <taxon>Chitinophagaceae</taxon>
        <taxon>Filimonas</taxon>
    </lineage>
</organism>
<feature type="domain" description="RagB/SusD" evidence="6">
    <location>
        <begin position="392"/>
        <end position="550"/>
    </location>
</feature>
<evidence type="ECO:0000256" key="4">
    <source>
        <dbReference type="ARBA" id="ARBA00023136"/>
    </source>
</evidence>
<dbReference type="InterPro" id="IPR012944">
    <property type="entry name" value="SusD_RagB_dom"/>
</dbReference>
<dbReference type="GO" id="GO:0009279">
    <property type="term" value="C:cell outer membrane"/>
    <property type="evidence" value="ECO:0007669"/>
    <property type="project" value="UniProtKB-SubCell"/>
</dbReference>
<dbReference type="EMBL" id="SDHZ01000001">
    <property type="protein sequence ID" value="RXK86218.1"/>
    <property type="molecule type" value="Genomic_DNA"/>
</dbReference>
<evidence type="ECO:0000313" key="9">
    <source>
        <dbReference type="Proteomes" id="UP000290545"/>
    </source>
</evidence>
<keyword evidence="9" id="KW-1185">Reference proteome</keyword>
<evidence type="ECO:0000313" key="8">
    <source>
        <dbReference type="EMBL" id="RXK86218.1"/>
    </source>
</evidence>
<dbReference type="PROSITE" id="PS51257">
    <property type="entry name" value="PROKAR_LIPOPROTEIN"/>
    <property type="match status" value="1"/>
</dbReference>
<dbReference type="Pfam" id="PF14322">
    <property type="entry name" value="SusD-like_3"/>
    <property type="match status" value="1"/>
</dbReference>
<dbReference type="InterPro" id="IPR033985">
    <property type="entry name" value="SusD-like_N"/>
</dbReference>
<feature type="domain" description="SusD-like N-terminal" evidence="7">
    <location>
        <begin position="120"/>
        <end position="244"/>
    </location>
</feature>
<sequence>MKKLIYAAAFTIAGFMFTGCSKSFLDEKAKDETYADNLFTDYNGFLSAKYALLNFPRQERREPIQSAELGIIWKIGTDVAWANTELSWTRGLNRYTVADLTPMMQFLNGDVSASDRPGIFLILYRCISSANLMISRAERPEVNWLGGSPAADEARKNEIIAHAKLIRAWAYRHLVMTFGPVPKNTTEITGETYRDDWERSSVPEIQQLIEEDLLFAEQWLPNNSQDVTRLSKAIAQHYLAELYLWENKPAEAEAKARAVVNNPNYRLITARYGVKASQAGCAFMDQFYNGNILPSQGNTEALWVFPNSEVNNQLGQYSNTLRRTWVSAYNNLNIAYSPEYGGRGIGRAGITAWVFSIYEPQDDRFSEYAIRKKYITRTGATVTCDMGKAQMTTNNHKWASTRKWDWTFADPARYGENYSYADQAYLRLSDTYLLLAEALFKQGKNSTADGAAFYINKVRERAHATPVSAADVTLDYILDERARELVTEENRRETLVRTGKLVERTRKYNHIASGERDGVAGIQDFHVLLPFPQIVIDANVGNVLDQNQGY</sequence>